<protein>
    <submittedName>
        <fullName evidence="3">2-oxo acid dehydrogenase subunit E2</fullName>
    </submittedName>
</protein>
<proteinExistence type="predicted"/>
<dbReference type="RefSeq" id="WP_399645649.1">
    <property type="nucleotide sequence ID" value="NZ_JBITYG010000002.1"/>
</dbReference>
<sequence>MTRQDTARADRARRHTRYFLRWARAAAPVHLGADIDMTGVQAHRAAASAEGRRYSVVSYLLYAAGRVLADHPEANATTAGGIVPRTLRYERVHAKLAIDSGSADEGRRAVRVAVLPDVDRLDLAGIQQLVDRYRNGAAEDLPGAEGVRRLGRLPPPLGQLAFRTAVSSRARRAELLGTVAVSSLGHRRVDTFHSYGGTAVTLTAGRIAEVPVARATRVAVAPVLRLGLTFDHRVLDGAAAADVLDDLALLLEACDAALPGGWDAPQRRSGDRPAHQGDQSGRPVAPRG</sequence>
<dbReference type="Proteomes" id="UP001614394">
    <property type="component" value="Unassembled WGS sequence"/>
</dbReference>
<dbReference type="InterPro" id="IPR001078">
    <property type="entry name" value="2-oxoacid_DH_actylTfrase"/>
</dbReference>
<dbReference type="Gene3D" id="3.30.559.10">
    <property type="entry name" value="Chloramphenicol acetyltransferase-like domain"/>
    <property type="match status" value="1"/>
</dbReference>
<dbReference type="EMBL" id="JBITYG010000002">
    <property type="protein sequence ID" value="MFI9100455.1"/>
    <property type="molecule type" value="Genomic_DNA"/>
</dbReference>
<feature type="domain" description="2-oxoacid dehydrogenase acyltransferase catalytic" evidence="2">
    <location>
        <begin position="24"/>
        <end position="137"/>
    </location>
</feature>
<evidence type="ECO:0000313" key="4">
    <source>
        <dbReference type="Proteomes" id="UP001614394"/>
    </source>
</evidence>
<name>A0ABW8C515_9ACTN</name>
<feature type="region of interest" description="Disordered" evidence="1">
    <location>
        <begin position="261"/>
        <end position="288"/>
    </location>
</feature>
<keyword evidence="4" id="KW-1185">Reference proteome</keyword>
<dbReference type="SUPFAM" id="SSF52777">
    <property type="entry name" value="CoA-dependent acyltransferases"/>
    <property type="match status" value="1"/>
</dbReference>
<organism evidence="3 4">
    <name type="scientific">Streptomyces fildesensis</name>
    <dbReference type="NCBI Taxonomy" id="375757"/>
    <lineage>
        <taxon>Bacteria</taxon>
        <taxon>Bacillati</taxon>
        <taxon>Actinomycetota</taxon>
        <taxon>Actinomycetes</taxon>
        <taxon>Kitasatosporales</taxon>
        <taxon>Streptomycetaceae</taxon>
        <taxon>Streptomyces</taxon>
    </lineage>
</organism>
<evidence type="ECO:0000256" key="1">
    <source>
        <dbReference type="SAM" id="MobiDB-lite"/>
    </source>
</evidence>
<reference evidence="3 4" key="1">
    <citation type="submission" date="2024-10" db="EMBL/GenBank/DDBJ databases">
        <title>The Natural Products Discovery Center: Release of the First 8490 Sequenced Strains for Exploring Actinobacteria Biosynthetic Diversity.</title>
        <authorList>
            <person name="Kalkreuter E."/>
            <person name="Kautsar S.A."/>
            <person name="Yang D."/>
            <person name="Bader C.D."/>
            <person name="Teijaro C.N."/>
            <person name="Fluegel L."/>
            <person name="Davis C.M."/>
            <person name="Simpson J.R."/>
            <person name="Lauterbach L."/>
            <person name="Steele A.D."/>
            <person name="Gui C."/>
            <person name="Meng S."/>
            <person name="Li G."/>
            <person name="Viehrig K."/>
            <person name="Ye F."/>
            <person name="Su P."/>
            <person name="Kiefer A.F."/>
            <person name="Nichols A."/>
            <person name="Cepeda A.J."/>
            <person name="Yan W."/>
            <person name="Fan B."/>
            <person name="Jiang Y."/>
            <person name="Adhikari A."/>
            <person name="Zheng C.-J."/>
            <person name="Schuster L."/>
            <person name="Cowan T.M."/>
            <person name="Smanski M.J."/>
            <person name="Chevrette M.G."/>
            <person name="De Carvalho L.P.S."/>
            <person name="Shen B."/>
        </authorList>
    </citation>
    <scope>NUCLEOTIDE SEQUENCE [LARGE SCALE GENOMIC DNA]</scope>
    <source>
        <strain evidence="3 4">NPDC053399</strain>
    </source>
</reference>
<dbReference type="Pfam" id="PF00198">
    <property type="entry name" value="2-oxoacid_dh"/>
    <property type="match status" value="2"/>
</dbReference>
<dbReference type="InterPro" id="IPR023213">
    <property type="entry name" value="CAT-like_dom_sf"/>
</dbReference>
<gene>
    <name evidence="3" type="ORF">ACIGXA_08000</name>
</gene>
<feature type="compositionally biased region" description="Basic and acidic residues" evidence="1">
    <location>
        <begin position="265"/>
        <end position="275"/>
    </location>
</feature>
<evidence type="ECO:0000259" key="2">
    <source>
        <dbReference type="Pfam" id="PF00198"/>
    </source>
</evidence>
<evidence type="ECO:0000313" key="3">
    <source>
        <dbReference type="EMBL" id="MFI9100455.1"/>
    </source>
</evidence>
<feature type="domain" description="2-oxoacid dehydrogenase acyltransferase catalytic" evidence="2">
    <location>
        <begin position="177"/>
        <end position="255"/>
    </location>
</feature>
<comment type="caution">
    <text evidence="3">The sequence shown here is derived from an EMBL/GenBank/DDBJ whole genome shotgun (WGS) entry which is preliminary data.</text>
</comment>
<accession>A0ABW8C515</accession>